<gene>
    <name evidence="1" type="ordered locus">HCH_01415</name>
</gene>
<protein>
    <submittedName>
        <fullName evidence="1">Uncharacterized protein</fullName>
    </submittedName>
</protein>
<dbReference type="Proteomes" id="UP000000238">
    <property type="component" value="Chromosome"/>
</dbReference>
<evidence type="ECO:0000313" key="1">
    <source>
        <dbReference type="EMBL" id="ABC28277.1"/>
    </source>
</evidence>
<accession>Q2SM47</accession>
<dbReference type="EMBL" id="CP000155">
    <property type="protein sequence ID" value="ABC28277.1"/>
    <property type="molecule type" value="Genomic_DNA"/>
</dbReference>
<proteinExistence type="predicted"/>
<dbReference type="HOGENOM" id="CLU_3344295_0_0_6"/>
<sequence length="37" mass="4130">MVYWVAEFNSSNIRCLLLRLPHCASQLTAGVYAPAAY</sequence>
<dbReference type="AlphaFoldDB" id="Q2SM47"/>
<evidence type="ECO:0000313" key="2">
    <source>
        <dbReference type="Proteomes" id="UP000000238"/>
    </source>
</evidence>
<keyword evidence="2" id="KW-1185">Reference proteome</keyword>
<dbReference type="STRING" id="349521.HCH_01415"/>
<dbReference type="KEGG" id="hch:HCH_01415"/>
<name>Q2SM47_HAHCH</name>
<reference evidence="1 2" key="1">
    <citation type="journal article" date="2005" name="Nucleic Acids Res.">
        <title>Genomic blueprint of Hahella chejuensis, a marine microbe producing an algicidal agent.</title>
        <authorList>
            <person name="Jeong H."/>
            <person name="Yim J.H."/>
            <person name="Lee C."/>
            <person name="Choi S.-H."/>
            <person name="Park Y.K."/>
            <person name="Yoon S.H."/>
            <person name="Hur C.-G."/>
            <person name="Kang H.-Y."/>
            <person name="Kim D."/>
            <person name="Lee H.H."/>
            <person name="Park K.H."/>
            <person name="Park S.-H."/>
            <person name="Park H.-S."/>
            <person name="Lee H.K."/>
            <person name="Oh T.K."/>
            <person name="Kim J.F."/>
        </authorList>
    </citation>
    <scope>NUCLEOTIDE SEQUENCE [LARGE SCALE GENOMIC DNA]</scope>
    <source>
        <strain evidence="1 2">KCTC 2396</strain>
    </source>
</reference>
<organism evidence="1 2">
    <name type="scientific">Hahella chejuensis (strain KCTC 2396)</name>
    <dbReference type="NCBI Taxonomy" id="349521"/>
    <lineage>
        <taxon>Bacteria</taxon>
        <taxon>Pseudomonadati</taxon>
        <taxon>Pseudomonadota</taxon>
        <taxon>Gammaproteobacteria</taxon>
        <taxon>Oceanospirillales</taxon>
        <taxon>Hahellaceae</taxon>
        <taxon>Hahella</taxon>
    </lineage>
</organism>